<dbReference type="EMBL" id="QXWK01000008">
    <property type="protein sequence ID" value="NBH60975.1"/>
    <property type="molecule type" value="Genomic_DNA"/>
</dbReference>
<dbReference type="InterPro" id="IPR020627">
    <property type="entry name" value="KhpA"/>
</dbReference>
<reference evidence="4 5" key="1">
    <citation type="submission" date="2018-08" db="EMBL/GenBank/DDBJ databases">
        <title>Murine metabolic-syndrome-specific gut microbial biobank.</title>
        <authorList>
            <person name="Liu C."/>
        </authorList>
    </citation>
    <scope>NUCLEOTIDE SEQUENCE [LARGE SCALE GENOMIC DNA]</scope>
    <source>
        <strain evidence="4 5">28</strain>
    </source>
</reference>
<dbReference type="GO" id="GO:0008360">
    <property type="term" value="P:regulation of cell shape"/>
    <property type="evidence" value="ECO:0007669"/>
    <property type="project" value="UniProtKB-KW"/>
</dbReference>
<dbReference type="PANTHER" id="PTHR34654">
    <property type="entry name" value="UPF0109 PROTEIN SCO5592"/>
    <property type="match status" value="1"/>
</dbReference>
<dbReference type="PROSITE" id="PS50084">
    <property type="entry name" value="KH_TYPE_1"/>
    <property type="match status" value="1"/>
</dbReference>
<keyword evidence="5" id="KW-1185">Reference proteome</keyword>
<keyword evidence="3" id="KW-0133">Cell shape</keyword>
<organism evidence="4 5">
    <name type="scientific">Anaerotruncus colihominis</name>
    <dbReference type="NCBI Taxonomy" id="169435"/>
    <lineage>
        <taxon>Bacteria</taxon>
        <taxon>Bacillati</taxon>
        <taxon>Bacillota</taxon>
        <taxon>Clostridia</taxon>
        <taxon>Eubacteriales</taxon>
        <taxon>Oscillospiraceae</taxon>
        <taxon>Anaerotruncus</taxon>
    </lineage>
</organism>
<sequence length="79" mass="8487">MTKLVESIAKSLVEHPDSVVVTETKDDQGSVLQLQVAADDMGKIIGKQGRIAKALRTVVKAAATKQNKKVVVEIVSEDE</sequence>
<gene>
    <name evidence="3" type="primary">khpA</name>
    <name evidence="4" type="ORF">D0435_04825</name>
</gene>
<dbReference type="InterPro" id="IPR015946">
    <property type="entry name" value="KH_dom-like_a/b"/>
</dbReference>
<dbReference type="Pfam" id="PF13083">
    <property type="entry name" value="KH_KhpA-B"/>
    <property type="match status" value="1"/>
</dbReference>
<dbReference type="GO" id="GO:0005737">
    <property type="term" value="C:cytoplasm"/>
    <property type="evidence" value="ECO:0007669"/>
    <property type="project" value="UniProtKB-SubCell"/>
</dbReference>
<evidence type="ECO:0000256" key="3">
    <source>
        <dbReference type="HAMAP-Rule" id="MF_00088"/>
    </source>
</evidence>
<comment type="subcellular location">
    <subcellularLocation>
        <location evidence="3">Cytoplasm</location>
    </subcellularLocation>
</comment>
<dbReference type="Gene3D" id="3.30.300.20">
    <property type="match status" value="1"/>
</dbReference>
<evidence type="ECO:0000313" key="4">
    <source>
        <dbReference type="EMBL" id="NBH60975.1"/>
    </source>
</evidence>
<name>A0A845QIZ9_9FIRM</name>
<dbReference type="SUPFAM" id="SSF54814">
    <property type="entry name" value="Prokaryotic type KH domain (KH-domain type II)"/>
    <property type="match status" value="1"/>
</dbReference>
<evidence type="ECO:0000313" key="5">
    <source>
        <dbReference type="Proteomes" id="UP000446866"/>
    </source>
</evidence>
<comment type="subunit">
    <text evidence="3">Forms a complex with KhpB.</text>
</comment>
<accession>A0A845QIZ9</accession>
<dbReference type="CDD" id="cd22533">
    <property type="entry name" value="KH-II_YlqC-like"/>
    <property type="match status" value="1"/>
</dbReference>
<keyword evidence="1 3" id="KW-0963">Cytoplasm</keyword>
<dbReference type="Proteomes" id="UP000446866">
    <property type="component" value="Unassembled WGS sequence"/>
</dbReference>
<proteinExistence type="inferred from homology"/>
<dbReference type="GO" id="GO:0003723">
    <property type="term" value="F:RNA binding"/>
    <property type="evidence" value="ECO:0007669"/>
    <property type="project" value="UniProtKB-UniRule"/>
</dbReference>
<comment type="caution">
    <text evidence="4">The sequence shown here is derived from an EMBL/GenBank/DDBJ whole genome shotgun (WGS) entry which is preliminary data.</text>
</comment>
<evidence type="ECO:0000256" key="1">
    <source>
        <dbReference type="ARBA" id="ARBA00022490"/>
    </source>
</evidence>
<dbReference type="HAMAP" id="MF_00088">
    <property type="entry name" value="KhpA"/>
    <property type="match status" value="1"/>
</dbReference>
<comment type="function">
    <text evidence="3">A probable RNA chaperone. Forms a complex with KhpB which binds to cellular RNA and controls its expression. Plays a role in peptidoglycan (PG) homeostasis and cell length regulation.</text>
</comment>
<dbReference type="AlphaFoldDB" id="A0A845QIZ9"/>
<dbReference type="RefSeq" id="WP_160201253.1">
    <property type="nucleotide sequence ID" value="NZ_QXWK01000008.1"/>
</dbReference>
<comment type="similarity">
    <text evidence="3">Belongs to the KhpA RNA-binding protein family.</text>
</comment>
<dbReference type="GO" id="GO:0071555">
    <property type="term" value="P:cell wall organization"/>
    <property type="evidence" value="ECO:0007669"/>
    <property type="project" value="UniProtKB-KW"/>
</dbReference>
<dbReference type="GO" id="GO:0009252">
    <property type="term" value="P:peptidoglycan biosynthetic process"/>
    <property type="evidence" value="ECO:0007669"/>
    <property type="project" value="UniProtKB-UniRule"/>
</dbReference>
<dbReference type="PANTHER" id="PTHR34654:SF1">
    <property type="entry name" value="RNA-BINDING PROTEIN KHPA"/>
    <property type="match status" value="1"/>
</dbReference>
<keyword evidence="2 3" id="KW-0694">RNA-binding</keyword>
<evidence type="ECO:0000256" key="2">
    <source>
        <dbReference type="ARBA" id="ARBA00022884"/>
    </source>
</evidence>
<dbReference type="NCBIfam" id="NF001748">
    <property type="entry name" value="PRK00468.1"/>
    <property type="match status" value="1"/>
</dbReference>
<keyword evidence="3" id="KW-0961">Cell wall biogenesis/degradation</keyword>
<keyword evidence="3" id="KW-0143">Chaperone</keyword>
<protein>
    <recommendedName>
        <fullName evidence="3">RNA-binding protein KhpA</fullName>
    </recommendedName>
    <alternativeName>
        <fullName evidence="3">KH-domain protein A</fullName>
    </alternativeName>
</protein>
<dbReference type="InterPro" id="IPR009019">
    <property type="entry name" value="KH_sf_prok-type"/>
</dbReference>